<evidence type="ECO:0000256" key="5">
    <source>
        <dbReference type="ARBA" id="ARBA00022989"/>
    </source>
</evidence>
<evidence type="ECO:0000256" key="3">
    <source>
        <dbReference type="ARBA" id="ARBA00022448"/>
    </source>
</evidence>
<comment type="subcellular location">
    <subcellularLocation>
        <location evidence="1">Membrane</location>
        <topology evidence="1">Multi-pass membrane protein</topology>
    </subcellularLocation>
</comment>
<feature type="transmembrane region" description="Helical" evidence="8">
    <location>
        <begin position="234"/>
        <end position="252"/>
    </location>
</feature>
<feature type="transmembrane region" description="Helical" evidence="8">
    <location>
        <begin position="383"/>
        <end position="405"/>
    </location>
</feature>
<feature type="transmembrane region" description="Helical" evidence="8">
    <location>
        <begin position="358"/>
        <end position="377"/>
    </location>
</feature>
<dbReference type="Proteomes" id="UP000255423">
    <property type="component" value="Unassembled WGS sequence"/>
</dbReference>
<comment type="similarity">
    <text evidence="2 7">Belongs to the sodium:solute symporter (SSF) (TC 2.A.21) family.</text>
</comment>
<feature type="transmembrane region" description="Helical" evidence="8">
    <location>
        <begin position="37"/>
        <end position="58"/>
    </location>
</feature>
<evidence type="ECO:0000256" key="8">
    <source>
        <dbReference type="SAM" id="Phobius"/>
    </source>
</evidence>
<organism evidence="9 10">
    <name type="scientific">Fibrobacter succinogenes</name>
    <name type="common">Bacteroides succinogenes</name>
    <dbReference type="NCBI Taxonomy" id="833"/>
    <lineage>
        <taxon>Bacteria</taxon>
        <taxon>Pseudomonadati</taxon>
        <taxon>Fibrobacterota</taxon>
        <taxon>Fibrobacteria</taxon>
        <taxon>Fibrobacterales</taxon>
        <taxon>Fibrobacteraceae</taxon>
        <taxon>Fibrobacter</taxon>
    </lineage>
</organism>
<feature type="transmembrane region" description="Helical" evidence="8">
    <location>
        <begin position="315"/>
        <end position="337"/>
    </location>
</feature>
<feature type="transmembrane region" description="Helical" evidence="8">
    <location>
        <begin position="273"/>
        <end position="295"/>
    </location>
</feature>
<feature type="transmembrane region" description="Helical" evidence="8">
    <location>
        <begin position="175"/>
        <end position="193"/>
    </location>
</feature>
<dbReference type="PANTHER" id="PTHR48086">
    <property type="entry name" value="SODIUM/PROLINE SYMPORTER-RELATED"/>
    <property type="match status" value="1"/>
</dbReference>
<name>A0A380S6L1_FIBSU</name>
<keyword evidence="4 8" id="KW-0812">Transmembrane</keyword>
<protein>
    <submittedName>
        <fullName evidence="9">Solute:Na+ symporter, SSS family</fullName>
    </submittedName>
</protein>
<evidence type="ECO:0000313" key="9">
    <source>
        <dbReference type="EMBL" id="SUQ24862.1"/>
    </source>
</evidence>
<dbReference type="Gene3D" id="1.20.1730.10">
    <property type="entry name" value="Sodium/glucose cotransporter"/>
    <property type="match status" value="1"/>
</dbReference>
<feature type="transmembrane region" description="Helical" evidence="8">
    <location>
        <begin position="64"/>
        <end position="86"/>
    </location>
</feature>
<feature type="transmembrane region" description="Helical" evidence="8">
    <location>
        <begin position="6"/>
        <end position="25"/>
    </location>
</feature>
<accession>A0A380S6L1</accession>
<dbReference type="GO" id="GO:0005886">
    <property type="term" value="C:plasma membrane"/>
    <property type="evidence" value="ECO:0007669"/>
    <property type="project" value="TreeGrafter"/>
</dbReference>
<dbReference type="Pfam" id="PF00474">
    <property type="entry name" value="SSF"/>
    <property type="match status" value="1"/>
</dbReference>
<dbReference type="GO" id="GO:0022857">
    <property type="term" value="F:transmembrane transporter activity"/>
    <property type="evidence" value="ECO:0007669"/>
    <property type="project" value="InterPro"/>
</dbReference>
<evidence type="ECO:0000256" key="7">
    <source>
        <dbReference type="RuleBase" id="RU362091"/>
    </source>
</evidence>
<dbReference type="EMBL" id="UHJL01000003">
    <property type="protein sequence ID" value="SUQ24862.1"/>
    <property type="molecule type" value="Genomic_DNA"/>
</dbReference>
<feature type="transmembrane region" description="Helical" evidence="8">
    <location>
        <begin position="145"/>
        <end position="163"/>
    </location>
</feature>
<evidence type="ECO:0000256" key="6">
    <source>
        <dbReference type="ARBA" id="ARBA00023136"/>
    </source>
</evidence>
<dbReference type="InterPro" id="IPR050277">
    <property type="entry name" value="Sodium:Solute_Symporter"/>
</dbReference>
<dbReference type="RefSeq" id="WP_109573231.1">
    <property type="nucleotide sequence ID" value="NZ_UHJL01000003.1"/>
</dbReference>
<dbReference type="InterPro" id="IPR001734">
    <property type="entry name" value="Na/solute_symporter"/>
</dbReference>
<keyword evidence="3" id="KW-0813">Transport</keyword>
<feature type="transmembrane region" description="Helical" evidence="8">
    <location>
        <begin position="445"/>
        <end position="463"/>
    </location>
</feature>
<evidence type="ECO:0000256" key="4">
    <source>
        <dbReference type="ARBA" id="ARBA00022692"/>
    </source>
</evidence>
<feature type="transmembrane region" description="Helical" evidence="8">
    <location>
        <begin position="113"/>
        <end position="139"/>
    </location>
</feature>
<evidence type="ECO:0000313" key="10">
    <source>
        <dbReference type="Proteomes" id="UP000255423"/>
    </source>
</evidence>
<evidence type="ECO:0000256" key="2">
    <source>
        <dbReference type="ARBA" id="ARBA00006434"/>
    </source>
</evidence>
<dbReference type="PANTHER" id="PTHR48086:SF7">
    <property type="entry name" value="SODIUM-SOLUTE SYMPORTER-RELATED"/>
    <property type="match status" value="1"/>
</dbReference>
<feature type="transmembrane region" description="Helical" evidence="8">
    <location>
        <begin position="417"/>
        <end position="439"/>
    </location>
</feature>
<reference evidence="9 10" key="1">
    <citation type="submission" date="2017-08" db="EMBL/GenBank/DDBJ databases">
        <authorList>
            <person name="de Groot N.N."/>
        </authorList>
    </citation>
    <scope>NUCLEOTIDE SEQUENCE [LARGE SCALE GENOMIC DNA]</scope>
    <source>
        <strain evidence="9 10">HM2</strain>
    </source>
</reference>
<sequence length="467" mass="48694">MKLLLIYFFVLGFICIRDLFKVKNFDDYVVAGRKQSSPFVFMSLMATVLGASATVGIAARAESIGFAAFWWLAVGTIGFWFQAAFLSKPVHDLDVRTLPEIAEKTVGKTGRKLVALIIAVSWIGIIAAQFAAVAGFIGLVLGHDAGTQSVLITAVIVIVYTLLGGQLSVVRTDALQFGILTLGFFAAAVYLFGGFSGAENAALQAAGNLTASSSTAGNAGLATFGNFNLLNEKFGASDLAIMLFTIGGAYFLGPDVISRNLVAKNATSARKAVVAGSFAILAFSVIIVLLGMWAATYAPATAGSTTNPLFRLASGVLPLPLAALLSVGLLSALLSSADTCLINSAAIFGSDILNTRRISVVRISVVVIGIIATYLALQGKDIIGLLTMAYSVYTPGIVAPLAVAIIAHKKFKVKKTLWYAGVIIGGLFGLIPAILASTAKIQSPAYLPLVGIAISLVFALASLKRKN</sequence>
<dbReference type="AlphaFoldDB" id="A0A380S6L1"/>
<gene>
    <name evidence="9" type="ORF">SAMN05661053_2276</name>
</gene>
<proteinExistence type="inferred from homology"/>
<evidence type="ECO:0000256" key="1">
    <source>
        <dbReference type="ARBA" id="ARBA00004141"/>
    </source>
</evidence>
<keyword evidence="5 8" id="KW-1133">Transmembrane helix</keyword>
<dbReference type="InterPro" id="IPR038377">
    <property type="entry name" value="Na/Glc_symporter_sf"/>
</dbReference>
<dbReference type="PROSITE" id="PS50283">
    <property type="entry name" value="NA_SOLUT_SYMP_3"/>
    <property type="match status" value="1"/>
</dbReference>
<keyword evidence="6 8" id="KW-0472">Membrane</keyword>